<dbReference type="InterPro" id="IPR056798">
    <property type="entry name" value="ADH_Fe_C"/>
</dbReference>
<gene>
    <name evidence="6" type="primary">bdhA_1</name>
    <name evidence="6" type="ORF">NCTC13093_00475</name>
</gene>
<keyword evidence="3 6" id="KW-0560">Oxidoreductase</keyword>
<feature type="domain" description="Fe-containing alcohol dehydrogenase-like C-terminal" evidence="5">
    <location>
        <begin position="191"/>
        <end position="390"/>
    </location>
</feature>
<dbReference type="Gene3D" id="1.20.1090.10">
    <property type="entry name" value="Dehydroquinate synthase-like - alpha domain"/>
    <property type="match status" value="1"/>
</dbReference>
<dbReference type="CDD" id="cd08187">
    <property type="entry name" value="BDH"/>
    <property type="match status" value="1"/>
</dbReference>
<dbReference type="GO" id="GO:0008106">
    <property type="term" value="F:alcohol dehydrogenase (NADP+) activity"/>
    <property type="evidence" value="ECO:0007669"/>
    <property type="project" value="TreeGrafter"/>
</dbReference>
<dbReference type="GO" id="GO:0046872">
    <property type="term" value="F:metal ion binding"/>
    <property type="evidence" value="ECO:0007669"/>
    <property type="project" value="InterPro"/>
</dbReference>
<evidence type="ECO:0000256" key="3">
    <source>
        <dbReference type="ARBA" id="ARBA00023002"/>
    </source>
</evidence>
<dbReference type="EMBL" id="UAPV01000001">
    <property type="protein sequence ID" value="SPT69112.1"/>
    <property type="molecule type" value="Genomic_DNA"/>
</dbReference>
<dbReference type="GO" id="GO:1990362">
    <property type="term" value="F:butanol dehydrogenase (NAD+) activity"/>
    <property type="evidence" value="ECO:0007669"/>
    <property type="project" value="InterPro"/>
</dbReference>
<comment type="similarity">
    <text evidence="2">Belongs to the iron-containing alcohol dehydrogenase family.</text>
</comment>
<dbReference type="PANTHER" id="PTHR43633:SF1">
    <property type="entry name" value="ALCOHOL DEHYDROGENASE YQHD"/>
    <property type="match status" value="1"/>
</dbReference>
<protein>
    <submittedName>
        <fullName evidence="6">NADH-dependent butanol dehydrogenase A</fullName>
        <ecNumber evidence="6">1.1.1.-</ecNumber>
    </submittedName>
</protein>
<reference evidence="6 7" key="1">
    <citation type="submission" date="2018-06" db="EMBL/GenBank/DDBJ databases">
        <authorList>
            <consortium name="Pathogen Informatics"/>
            <person name="Doyle S."/>
        </authorList>
    </citation>
    <scope>NUCLEOTIDE SEQUENCE [LARGE SCALE GENOMIC DNA]</scope>
    <source>
        <strain evidence="6 7">NCTC13093</strain>
    </source>
</reference>
<evidence type="ECO:0000259" key="4">
    <source>
        <dbReference type="Pfam" id="PF00465"/>
    </source>
</evidence>
<evidence type="ECO:0000259" key="5">
    <source>
        <dbReference type="Pfam" id="PF25137"/>
    </source>
</evidence>
<proteinExistence type="inferred from homology"/>
<accession>A0A2X0VGE8</accession>
<dbReference type="EC" id="1.1.1.-" evidence="6"/>
<dbReference type="PANTHER" id="PTHR43633">
    <property type="entry name" value="ALCOHOL DEHYDROGENASE YQHD"/>
    <property type="match status" value="1"/>
</dbReference>
<name>A0A2X0VGE8_9GAMM</name>
<keyword evidence="7" id="KW-1185">Reference proteome</keyword>
<dbReference type="GO" id="GO:1990002">
    <property type="term" value="F:methylglyoxal reductase (NADPH) (acetol producing) activity"/>
    <property type="evidence" value="ECO:0007669"/>
    <property type="project" value="TreeGrafter"/>
</dbReference>
<dbReference type="FunFam" id="3.40.50.1970:FF:000003">
    <property type="entry name" value="Alcohol dehydrogenase, iron-containing"/>
    <property type="match status" value="1"/>
</dbReference>
<dbReference type="OrthoDB" id="9815791at2"/>
<dbReference type="AlphaFoldDB" id="A0A2X0VGE8"/>
<sequence length="395" mass="43546">MLNFNFHRPTDFYFGKGQENSAGEICKKYGGSRVLVHYGSSSAIKSGLIDRVTASLEHSGIKVIKLGGVQPNPMDTLVYEGIELCRRENVDMILAVGGGSVIDSAKAIALGVHYDGDFWDLFAKIAVPTQSLPVGSVLTIAAAGSEGSTSAVISHYENGVLKKKGLNTQLNVPKFAIMNPELTMTLPAFQTACGACDIMCHVMERYFTNTQDVLLTDELCEAVLRTMKVMLPRVIKDPHDYEARANIMWAGTLAHNNMCGVDREQDWASHHLEHELSALYDCAHGAGLAVITPAWMEYVMSHNVMRFARFAVNVFGCQMNYEDPKTTALEGIQALRRLWGEAGLPLNFEQLGARKEDIPTLVANIGQDNHTEGHFMVLDKKQITRVFEMAADYKV</sequence>
<evidence type="ECO:0000313" key="6">
    <source>
        <dbReference type="EMBL" id="SPT69112.1"/>
    </source>
</evidence>
<evidence type="ECO:0000256" key="2">
    <source>
        <dbReference type="ARBA" id="ARBA00007358"/>
    </source>
</evidence>
<dbReference type="SUPFAM" id="SSF56796">
    <property type="entry name" value="Dehydroquinate synthase-like"/>
    <property type="match status" value="1"/>
</dbReference>
<dbReference type="Proteomes" id="UP000250086">
    <property type="component" value="Unassembled WGS sequence"/>
</dbReference>
<organism evidence="6 7">
    <name type="scientific">Anaerobiospirillum thomasii</name>
    <dbReference type="NCBI Taxonomy" id="179995"/>
    <lineage>
        <taxon>Bacteria</taxon>
        <taxon>Pseudomonadati</taxon>
        <taxon>Pseudomonadota</taxon>
        <taxon>Gammaproteobacteria</taxon>
        <taxon>Aeromonadales</taxon>
        <taxon>Succinivibrionaceae</taxon>
        <taxon>Anaerobiospirillum</taxon>
    </lineage>
</organism>
<feature type="domain" description="Alcohol dehydrogenase iron-type/glycerol dehydrogenase GldA" evidence="4">
    <location>
        <begin position="9"/>
        <end position="180"/>
    </location>
</feature>
<dbReference type="GO" id="GO:0005829">
    <property type="term" value="C:cytosol"/>
    <property type="evidence" value="ECO:0007669"/>
    <property type="project" value="TreeGrafter"/>
</dbReference>
<dbReference type="Pfam" id="PF25137">
    <property type="entry name" value="ADH_Fe_C"/>
    <property type="match status" value="1"/>
</dbReference>
<comment type="cofactor">
    <cofactor evidence="1">
        <name>Fe cation</name>
        <dbReference type="ChEBI" id="CHEBI:24875"/>
    </cofactor>
</comment>
<evidence type="ECO:0000313" key="7">
    <source>
        <dbReference type="Proteomes" id="UP000250086"/>
    </source>
</evidence>
<dbReference type="InterPro" id="IPR044731">
    <property type="entry name" value="BDH-like"/>
</dbReference>
<dbReference type="InterPro" id="IPR001670">
    <property type="entry name" value="ADH_Fe/GldA"/>
</dbReference>
<dbReference type="Pfam" id="PF00465">
    <property type="entry name" value="Fe-ADH"/>
    <property type="match status" value="1"/>
</dbReference>
<dbReference type="Gene3D" id="3.40.50.1970">
    <property type="match status" value="1"/>
</dbReference>
<dbReference type="RefSeq" id="WP_113743299.1">
    <property type="nucleotide sequence ID" value="NZ_UAPU01000007.1"/>
</dbReference>
<evidence type="ECO:0000256" key="1">
    <source>
        <dbReference type="ARBA" id="ARBA00001962"/>
    </source>
</evidence>